<name>A0A3D8H8G2_9GAMM</name>
<accession>A0A3D8H8G2</accession>
<dbReference type="RefSeq" id="WP_104271327.1">
    <property type="nucleotide sequence ID" value="NZ_PSSW01000008.1"/>
</dbReference>
<feature type="chain" id="PRO_5017577368" evidence="1">
    <location>
        <begin position="22"/>
        <end position="200"/>
    </location>
</feature>
<evidence type="ECO:0000313" key="3">
    <source>
        <dbReference type="EMBL" id="RDU43005.1"/>
    </source>
</evidence>
<keyword evidence="4" id="KW-1185">Reference proteome</keyword>
<dbReference type="Pfam" id="PF07589">
    <property type="entry name" value="PEP-CTERM"/>
    <property type="match status" value="1"/>
</dbReference>
<feature type="signal peptide" evidence="1">
    <location>
        <begin position="1"/>
        <end position="21"/>
    </location>
</feature>
<gene>
    <name evidence="3" type="ORF">DXI23_03740</name>
</gene>
<comment type="caution">
    <text evidence="3">The sequence shown here is derived from an EMBL/GenBank/DDBJ whole genome shotgun (WGS) entry which is preliminary data.</text>
</comment>
<keyword evidence="1" id="KW-0732">Signal</keyword>
<reference evidence="3 4" key="1">
    <citation type="submission" date="2018-08" db="EMBL/GenBank/DDBJ databases">
        <title>Genome sequence of Marinobacter flavimaris KCTC 12185.</title>
        <authorList>
            <person name="Chun J."/>
            <person name="Kim B.-Y."/>
            <person name="Choi S.-B."/>
            <person name="Kwak M.-J."/>
        </authorList>
    </citation>
    <scope>NUCLEOTIDE SEQUENCE [LARGE SCALE GENOMIC DNA]</scope>
    <source>
        <strain evidence="3 4">KCTC 12185</strain>
    </source>
</reference>
<dbReference type="EMBL" id="QRDH01000001">
    <property type="protein sequence ID" value="RDU43005.1"/>
    <property type="molecule type" value="Genomic_DNA"/>
</dbReference>
<dbReference type="AlphaFoldDB" id="A0A3D8H8G2"/>
<evidence type="ECO:0000256" key="1">
    <source>
        <dbReference type="SAM" id="SignalP"/>
    </source>
</evidence>
<evidence type="ECO:0000259" key="2">
    <source>
        <dbReference type="Pfam" id="PF07589"/>
    </source>
</evidence>
<protein>
    <submittedName>
        <fullName evidence="3">PEP-CTERM sorting domain-containing protein</fullName>
    </submittedName>
</protein>
<dbReference type="Gene3D" id="2.60.120.260">
    <property type="entry name" value="Galactose-binding domain-like"/>
    <property type="match status" value="1"/>
</dbReference>
<sequence>MMYKRLATIVTATLFAASANAGVIFQDNFDAEGSSGASALNYNSFDNWTVEQGTVDLIADPNQWGIDCVGGTGKCVDLDGSTGNAGTLQSIAFTLDPGTYTLSFDISGNQRGSSDDTMLVTLGGFLSESFTLAATAPWQTIVRDITVSTQTTDSIIFNHDGGDNIGIILDNVSLVPEPGTLALLGLGLLGLGGARRRMKS</sequence>
<proteinExistence type="predicted"/>
<organism evidence="3 4">
    <name type="scientific">Marinobacter flavimaris</name>
    <dbReference type="NCBI Taxonomy" id="262076"/>
    <lineage>
        <taxon>Bacteria</taxon>
        <taxon>Pseudomonadati</taxon>
        <taxon>Pseudomonadota</taxon>
        <taxon>Gammaproteobacteria</taxon>
        <taxon>Pseudomonadales</taxon>
        <taxon>Marinobacteraceae</taxon>
        <taxon>Marinobacter</taxon>
    </lineage>
</organism>
<dbReference type="Proteomes" id="UP000256431">
    <property type="component" value="Unassembled WGS sequence"/>
</dbReference>
<dbReference type="InterPro" id="IPR008979">
    <property type="entry name" value="Galactose-bd-like_sf"/>
</dbReference>
<evidence type="ECO:0000313" key="4">
    <source>
        <dbReference type="Proteomes" id="UP000256431"/>
    </source>
</evidence>
<dbReference type="InterPro" id="IPR013424">
    <property type="entry name" value="Ice-binding_C"/>
</dbReference>
<feature type="domain" description="Ice-binding protein C-terminal" evidence="2">
    <location>
        <begin position="175"/>
        <end position="196"/>
    </location>
</feature>
<dbReference type="NCBIfam" id="TIGR02595">
    <property type="entry name" value="PEP_CTERM"/>
    <property type="match status" value="1"/>
</dbReference>
<dbReference type="SUPFAM" id="SSF49785">
    <property type="entry name" value="Galactose-binding domain-like"/>
    <property type="match status" value="1"/>
</dbReference>